<keyword evidence="22" id="KW-0511">Multifunctional enzyme</keyword>
<evidence type="ECO:0000256" key="3">
    <source>
        <dbReference type="ARBA" id="ARBA00004496"/>
    </source>
</evidence>
<evidence type="ECO:0000256" key="23">
    <source>
        <dbReference type="ARBA" id="ARBA00052194"/>
    </source>
</evidence>
<name>A0AAV6NUU5_9ROSI</name>
<evidence type="ECO:0000256" key="18">
    <source>
        <dbReference type="ARBA" id="ARBA00023152"/>
    </source>
</evidence>
<keyword evidence="20" id="KW-0413">Isomerase</keyword>
<dbReference type="EC" id="5.4.2.12" evidence="9"/>
<dbReference type="EC" id="1.5.1.5" evidence="11"/>
<evidence type="ECO:0000259" key="28">
    <source>
        <dbReference type="Pfam" id="PF00763"/>
    </source>
</evidence>
<comment type="pathway">
    <text evidence="4">One-carbon metabolism; tetrahydrofolate interconversion.</text>
</comment>
<dbReference type="FunFam" id="3.40.50.720:FF:000006">
    <property type="entry name" value="Bifunctional protein FolD"/>
    <property type="match status" value="1"/>
</dbReference>
<feature type="domain" description="Tetrahydrofolate dehydrogenase/cyclohydrolase NAD(P)-binding" evidence="30">
    <location>
        <begin position="205"/>
        <end position="353"/>
    </location>
</feature>
<comment type="caution">
    <text evidence="32">The sequence shown here is derived from an EMBL/GenBank/DDBJ whole genome shotgun (WGS) entry which is preliminary data.</text>
</comment>
<evidence type="ECO:0000256" key="17">
    <source>
        <dbReference type="ARBA" id="ARBA00023002"/>
    </source>
</evidence>
<comment type="function">
    <text evidence="24">Catalyzes the oxidation of 5,10-methylenetetrahydrofolate to 5,10-methenyltetrahydrofolate and then the hydrolysis of 5,10-methenyltetrahydrofolate to 10-formyltetrahydrofolate.</text>
</comment>
<keyword evidence="12" id="KW-0963">Cytoplasm</keyword>
<dbReference type="FunFam" id="3.40.1450.10:FF:000002">
    <property type="entry name" value="2,3-bisphosphoglycerate-independent phosphoglycerate mutase"/>
    <property type="match status" value="1"/>
</dbReference>
<dbReference type="EC" id="3.5.4.9" evidence="10"/>
<comment type="catalytic activity">
    <reaction evidence="23">
        <text>(6R)-5,10-methylene-5,6,7,8-tetrahydrofolate + NADP(+) = (6R)-5,10-methenyltetrahydrofolate + NADPH</text>
        <dbReference type="Rhea" id="RHEA:22812"/>
        <dbReference type="ChEBI" id="CHEBI:15636"/>
        <dbReference type="ChEBI" id="CHEBI:57455"/>
        <dbReference type="ChEBI" id="CHEBI:57783"/>
        <dbReference type="ChEBI" id="CHEBI:58349"/>
        <dbReference type="EC" id="1.5.1.5"/>
    </reaction>
</comment>
<keyword evidence="17" id="KW-0560">Oxidoreductase</keyword>
<evidence type="ECO:0000256" key="19">
    <source>
        <dbReference type="ARBA" id="ARBA00023211"/>
    </source>
</evidence>
<evidence type="ECO:0000256" key="7">
    <source>
        <dbReference type="ARBA" id="ARBA00011245"/>
    </source>
</evidence>
<dbReference type="GO" id="GO:0009853">
    <property type="term" value="P:photorespiration"/>
    <property type="evidence" value="ECO:0007669"/>
    <property type="project" value="UniProtKB-KW"/>
</dbReference>
<dbReference type="GO" id="GO:0010037">
    <property type="term" value="P:response to carbon dioxide"/>
    <property type="evidence" value="ECO:0007669"/>
    <property type="project" value="UniProtKB-ARBA"/>
</dbReference>
<comment type="pathway">
    <text evidence="5">Carbohydrate degradation; glycolysis; pyruvate from D-glyceraldehyde 3-phosphate: step 3/5.</text>
</comment>
<evidence type="ECO:0000256" key="20">
    <source>
        <dbReference type="ARBA" id="ARBA00023235"/>
    </source>
</evidence>
<evidence type="ECO:0000256" key="6">
    <source>
        <dbReference type="ARBA" id="ARBA00008819"/>
    </source>
</evidence>
<dbReference type="GO" id="GO:0009637">
    <property type="term" value="P:response to blue light"/>
    <property type="evidence" value="ECO:0007669"/>
    <property type="project" value="UniProtKB-ARBA"/>
</dbReference>
<evidence type="ECO:0000256" key="22">
    <source>
        <dbReference type="ARBA" id="ARBA00023268"/>
    </source>
</evidence>
<keyword evidence="18" id="KW-0324">Glycolysis</keyword>
<evidence type="ECO:0000256" key="15">
    <source>
        <dbReference type="ARBA" id="ARBA00022801"/>
    </source>
</evidence>
<evidence type="ECO:0000256" key="5">
    <source>
        <dbReference type="ARBA" id="ARBA00004798"/>
    </source>
</evidence>
<keyword evidence="15" id="KW-0378">Hydrolase</keyword>
<protein>
    <recommendedName>
        <fullName evidence="26">2,3-bisphosphoglycerate-independent phosphoglycerate mutase</fullName>
        <ecNumber evidence="11">1.5.1.5</ecNumber>
        <ecNumber evidence="10">3.5.4.9</ecNumber>
        <ecNumber evidence="9">5.4.2.12</ecNumber>
    </recommendedName>
    <alternativeName>
        <fullName evidence="27">PGAM-I</fullName>
    </alternativeName>
</protein>
<comment type="subunit">
    <text evidence="8">Homodimer.</text>
</comment>
<accession>A0AAV6NUU5</accession>
<dbReference type="InterPro" id="IPR006124">
    <property type="entry name" value="Metalloenzyme"/>
</dbReference>
<dbReference type="GO" id="GO:0006730">
    <property type="term" value="P:one-carbon metabolic process"/>
    <property type="evidence" value="ECO:0007669"/>
    <property type="project" value="UniProtKB-KW"/>
</dbReference>
<dbReference type="Pfam" id="PF02882">
    <property type="entry name" value="THF_DHG_CYH_C"/>
    <property type="match status" value="1"/>
</dbReference>
<dbReference type="HAMAP" id="MF_01576">
    <property type="entry name" value="THF_DHG_CYH"/>
    <property type="match status" value="1"/>
</dbReference>
<evidence type="ECO:0000259" key="29">
    <source>
        <dbReference type="Pfam" id="PF01676"/>
    </source>
</evidence>
<dbReference type="InterPro" id="IPR000672">
    <property type="entry name" value="THF_DH/CycHdrlase"/>
</dbReference>
<dbReference type="PANTHER" id="PTHR31637:SF7">
    <property type="entry name" value="2,3-BISPHOSPHOGLYCERATE-INDEPENDENT PHOSPHOGLYCERATE MUTASE 1"/>
    <property type="match status" value="1"/>
</dbReference>
<evidence type="ECO:0000256" key="24">
    <source>
        <dbReference type="ARBA" id="ARBA00058319"/>
    </source>
</evidence>
<evidence type="ECO:0000256" key="14">
    <source>
        <dbReference type="ARBA" id="ARBA00022723"/>
    </source>
</evidence>
<dbReference type="Pfam" id="PF01676">
    <property type="entry name" value="Metalloenzyme"/>
    <property type="match status" value="1"/>
</dbReference>
<evidence type="ECO:0000256" key="9">
    <source>
        <dbReference type="ARBA" id="ARBA00012026"/>
    </source>
</evidence>
<dbReference type="PANTHER" id="PTHR31637">
    <property type="entry name" value="2,3-BISPHOSPHOGLYCERATE-INDEPENDENT PHOSPHOGLYCERATE MUTASE"/>
    <property type="match status" value="1"/>
</dbReference>
<keyword evidence="19" id="KW-0464">Manganese</keyword>
<evidence type="ECO:0000256" key="25">
    <source>
        <dbReference type="ARBA" id="ARBA00061364"/>
    </source>
</evidence>
<dbReference type="InterPro" id="IPR011258">
    <property type="entry name" value="BPG-indep_PGM_N"/>
</dbReference>
<reference evidence="32 33" key="1">
    <citation type="journal article" date="2021" name="Hortic Res">
        <title>The domestication of Cucurbita argyrosperma as revealed by the genome of its wild relative.</title>
        <authorList>
            <person name="Barrera-Redondo J."/>
            <person name="Sanchez-de la Vega G."/>
            <person name="Aguirre-Liguori J.A."/>
            <person name="Castellanos-Morales G."/>
            <person name="Gutierrez-Guerrero Y.T."/>
            <person name="Aguirre-Dugua X."/>
            <person name="Aguirre-Planter E."/>
            <person name="Tenaillon M.I."/>
            <person name="Lira-Saade R."/>
            <person name="Eguiarte L.E."/>
        </authorList>
    </citation>
    <scope>NUCLEOTIDE SEQUENCE [LARGE SCALE GENOMIC DNA]</scope>
    <source>
        <strain evidence="32">JBR-2021</strain>
    </source>
</reference>
<evidence type="ECO:0000256" key="10">
    <source>
        <dbReference type="ARBA" id="ARBA00012776"/>
    </source>
</evidence>
<comment type="subcellular location">
    <subcellularLocation>
        <location evidence="3">Cytoplasm</location>
    </subcellularLocation>
</comment>
<keyword evidence="13" id="KW-0554">One-carbon metabolism</keyword>
<evidence type="ECO:0000256" key="12">
    <source>
        <dbReference type="ARBA" id="ARBA00022490"/>
    </source>
</evidence>
<evidence type="ECO:0000256" key="1">
    <source>
        <dbReference type="ARBA" id="ARBA00000370"/>
    </source>
</evidence>
<sequence>MTLLYKSLSRRVLLTSAAMKRRITTDARQILVSPPLKSIDFPDIWTSSSFPDYSFITTSYDTPLTATVIDGRAIAEEITSGITSEVRRMKNSIGNVPGLAVIMVGQGRDSQTYVRKKLGACEEAGIQSKISTLPENCTEDQVLNALSCFHEDPSIHGILVQLPLPQHLDEGKILNSVHLEKDVDGFHPINMGNLAMWGREPLFLPCTPKGCIELLIRSGVEISGKKAVVIGRSNIVGLPTSLLLQRHHAIVSVVHAFTRNPEQITREADIVVAAAGVPNLVRGSWLKPGAVVLDVGTNRVKDPSCEYGHRLIGDVCYEEASRVASAITPVPGGVGPVTVAMLLLNTLESAKRAQPYNAKPIARREIGMSSLLSRATRLGLVLFGKKLGSGFYHSLLPLDSLLILHSSGNLIEDRWGVLDSHGWGEANPDLYNCIHVAETPTMDSLKKGAPEHWRLLRAHGKAVGLPTEDDMGNSEVGHNALGAGRIFAQGAKLVDLALASGKIYEGEGFKYIKESFATGTLHLIGLLSDGGVHSRLDQLQLLLKGASENGAKRIRVHILTDGRDVLDGSSVGFVETLENDLAKLRENGVDAQVASGGGRMYVTMDRYENDWEVVKRGWDAQVLGEAPHKFKSALEAVKKLREAPKATDQYLPPFVIVDDSGKSVGPIVDGDAVVTFNFRADRMTMVAKALEYEDFDKFDRVRVPKIRYAGMLQYDGELKLPSRYLVSPPEIERTSGEYLVHNGVRTFACSETVKFGHVTFFWNGNRSGYFNPEMEEYVEIPSDSGITFNVQPKMKAIEIAEKARDAILSRKFHQVRVNLPNGDMVGHTGDIEATVVACKAADEAVKMILDAIEQVGGIFVVTADHGNAEDMVKRNKAGQPLLDKNGKIQILTSHTLEPVPIAIGGPGLAAGVRFRKDVPDGGLANVAATVMNLHGYQAPSDYEVSLIEVVDS</sequence>
<feature type="domain" description="Metalloenzyme" evidence="29">
    <location>
        <begin position="422"/>
        <end position="936"/>
    </location>
</feature>
<comment type="cofactor">
    <cofactor evidence="2">
        <name>Mn(2+)</name>
        <dbReference type="ChEBI" id="CHEBI:29035"/>
    </cofactor>
</comment>
<organism evidence="32 33">
    <name type="scientific">Cucurbita argyrosperma subsp. sororia</name>
    <dbReference type="NCBI Taxonomy" id="37648"/>
    <lineage>
        <taxon>Eukaryota</taxon>
        <taxon>Viridiplantae</taxon>
        <taxon>Streptophyta</taxon>
        <taxon>Embryophyta</taxon>
        <taxon>Tracheophyta</taxon>
        <taxon>Spermatophyta</taxon>
        <taxon>Magnoliopsida</taxon>
        <taxon>eudicotyledons</taxon>
        <taxon>Gunneridae</taxon>
        <taxon>Pentapetalae</taxon>
        <taxon>rosids</taxon>
        <taxon>fabids</taxon>
        <taxon>Cucurbitales</taxon>
        <taxon>Cucurbitaceae</taxon>
        <taxon>Cucurbiteae</taxon>
        <taxon>Cucurbita</taxon>
    </lineage>
</organism>
<evidence type="ECO:0000256" key="8">
    <source>
        <dbReference type="ARBA" id="ARBA00011738"/>
    </source>
</evidence>
<dbReference type="GO" id="GO:0006096">
    <property type="term" value="P:glycolytic process"/>
    <property type="evidence" value="ECO:0007669"/>
    <property type="project" value="UniProtKB-KW"/>
</dbReference>
<keyword evidence="16" id="KW-0521">NADP</keyword>
<dbReference type="InterPro" id="IPR020631">
    <property type="entry name" value="THF_DH/CycHdrlase_NAD-bd_dom"/>
</dbReference>
<dbReference type="AlphaFoldDB" id="A0AAV6NUU5"/>
<gene>
    <name evidence="32" type="primary">PGM1-3</name>
    <name evidence="32" type="ORF">SDJN03_04117</name>
</gene>
<dbReference type="GO" id="GO:0005737">
    <property type="term" value="C:cytoplasm"/>
    <property type="evidence" value="ECO:0007669"/>
    <property type="project" value="UniProtKB-SubCell"/>
</dbReference>
<evidence type="ECO:0000256" key="21">
    <source>
        <dbReference type="ARBA" id="ARBA00023238"/>
    </source>
</evidence>
<evidence type="ECO:0000256" key="2">
    <source>
        <dbReference type="ARBA" id="ARBA00001936"/>
    </source>
</evidence>
<feature type="domain" description="BPG-independent PGAM N-terminal" evidence="31">
    <location>
        <begin position="495"/>
        <end position="715"/>
    </location>
</feature>
<evidence type="ECO:0000256" key="4">
    <source>
        <dbReference type="ARBA" id="ARBA00004777"/>
    </source>
</evidence>
<keyword evidence="14" id="KW-0479">Metal-binding</keyword>
<feature type="non-terminal residue" evidence="32">
    <location>
        <position position="1"/>
    </location>
</feature>
<dbReference type="CDD" id="cd01080">
    <property type="entry name" value="NAD_bind_m-THF_DH_Cyclohyd"/>
    <property type="match status" value="1"/>
</dbReference>
<evidence type="ECO:0000256" key="13">
    <source>
        <dbReference type="ARBA" id="ARBA00022563"/>
    </source>
</evidence>
<evidence type="ECO:0000259" key="31">
    <source>
        <dbReference type="Pfam" id="PF06415"/>
    </source>
</evidence>
<dbReference type="NCBIfam" id="TIGR01307">
    <property type="entry name" value="pgm_bpd_ind"/>
    <property type="match status" value="1"/>
</dbReference>
<dbReference type="GO" id="GO:0004619">
    <property type="term" value="F:phosphoglycerate mutase activity"/>
    <property type="evidence" value="ECO:0007669"/>
    <property type="project" value="UniProtKB-EC"/>
</dbReference>
<dbReference type="Proteomes" id="UP000685013">
    <property type="component" value="Chromosome 3"/>
</dbReference>
<evidence type="ECO:0000256" key="11">
    <source>
        <dbReference type="ARBA" id="ARBA00012859"/>
    </source>
</evidence>
<evidence type="ECO:0000256" key="27">
    <source>
        <dbReference type="ARBA" id="ARBA00078264"/>
    </source>
</evidence>
<feature type="domain" description="Tetrahydrofolate dehydrogenase/cyclohydrolase catalytic" evidence="28">
    <location>
        <begin position="69"/>
        <end position="184"/>
    </location>
</feature>
<keyword evidence="21" id="KW-0601">Photorespiration</keyword>
<dbReference type="EMBL" id="JAGKQH010000003">
    <property type="protein sequence ID" value="KAG6603508.1"/>
    <property type="molecule type" value="Genomic_DNA"/>
</dbReference>
<dbReference type="GO" id="GO:0030145">
    <property type="term" value="F:manganese ion binding"/>
    <property type="evidence" value="ECO:0007669"/>
    <property type="project" value="InterPro"/>
</dbReference>
<dbReference type="CDD" id="cd16010">
    <property type="entry name" value="iPGM"/>
    <property type="match status" value="1"/>
</dbReference>
<comment type="catalytic activity">
    <reaction evidence="1">
        <text>(2R)-2-phosphoglycerate = (2R)-3-phosphoglycerate</text>
        <dbReference type="Rhea" id="RHEA:15901"/>
        <dbReference type="ChEBI" id="CHEBI:58272"/>
        <dbReference type="ChEBI" id="CHEBI:58289"/>
        <dbReference type="EC" id="5.4.2.12"/>
    </reaction>
</comment>
<keyword evidence="33" id="KW-1185">Reference proteome</keyword>
<proteinExistence type="inferred from homology"/>
<dbReference type="GO" id="GO:0004477">
    <property type="term" value="F:methenyltetrahydrofolate cyclohydrolase activity"/>
    <property type="evidence" value="ECO:0007669"/>
    <property type="project" value="UniProtKB-EC"/>
</dbReference>
<evidence type="ECO:0000313" key="32">
    <source>
        <dbReference type="EMBL" id="KAG6603508.1"/>
    </source>
</evidence>
<evidence type="ECO:0000259" key="30">
    <source>
        <dbReference type="Pfam" id="PF02882"/>
    </source>
</evidence>
<comment type="similarity">
    <text evidence="6">Belongs to the BPG-independent phosphoglycerate mutase family.</text>
</comment>
<evidence type="ECO:0000256" key="26">
    <source>
        <dbReference type="ARBA" id="ARBA00071648"/>
    </source>
</evidence>
<evidence type="ECO:0000313" key="33">
    <source>
        <dbReference type="Proteomes" id="UP000685013"/>
    </source>
</evidence>
<dbReference type="Pfam" id="PF00763">
    <property type="entry name" value="THF_DHG_CYH"/>
    <property type="match status" value="1"/>
</dbReference>
<comment type="subunit">
    <text evidence="7">Monomer.</text>
</comment>
<dbReference type="InterPro" id="IPR020630">
    <property type="entry name" value="THF_DH/CycHdrlase_cat_dom"/>
</dbReference>
<dbReference type="GO" id="GO:0006007">
    <property type="term" value="P:glucose catabolic process"/>
    <property type="evidence" value="ECO:0007669"/>
    <property type="project" value="InterPro"/>
</dbReference>
<dbReference type="FunFam" id="3.40.50.10860:FF:000005">
    <property type="entry name" value="C-1-tetrahydrofolate synthase, cytoplasmic, putative"/>
    <property type="match status" value="1"/>
</dbReference>
<dbReference type="GO" id="GO:0010118">
    <property type="term" value="P:stomatal movement"/>
    <property type="evidence" value="ECO:0007669"/>
    <property type="project" value="UniProtKB-ARBA"/>
</dbReference>
<dbReference type="InterPro" id="IPR005995">
    <property type="entry name" value="Pgm_bpd_ind"/>
</dbReference>
<evidence type="ECO:0000256" key="16">
    <source>
        <dbReference type="ARBA" id="ARBA00022857"/>
    </source>
</evidence>
<dbReference type="Pfam" id="PF06415">
    <property type="entry name" value="iPGM_N"/>
    <property type="match status" value="1"/>
</dbReference>
<comment type="similarity">
    <text evidence="25">Belongs to the tetrahydrofolate dehydrogenase/cyclohydrolase family.</text>
</comment>
<dbReference type="GO" id="GO:0004488">
    <property type="term" value="F:methylenetetrahydrofolate dehydrogenase (NADP+) activity"/>
    <property type="evidence" value="ECO:0007669"/>
    <property type="project" value="UniProtKB-EC"/>
</dbReference>